<dbReference type="GO" id="GO:0016829">
    <property type="term" value="F:lyase activity"/>
    <property type="evidence" value="ECO:0007669"/>
    <property type="project" value="UniProtKB-KW"/>
</dbReference>
<dbReference type="InterPro" id="IPR029068">
    <property type="entry name" value="Glyas_Bleomycin-R_OHBP_Dase"/>
</dbReference>
<comment type="caution">
    <text evidence="2">The sequence shown here is derived from an EMBL/GenBank/DDBJ whole genome shotgun (WGS) entry which is preliminary data.</text>
</comment>
<gene>
    <name evidence="2" type="ORF">GGQ65_000708</name>
</gene>
<dbReference type="AlphaFoldDB" id="A0A7W6B6D1"/>
<sequence length="80" mass="8396">MQLNGIEVITLFVDNIDDAKSFYQKVFACEAVYQDAVSSVLNRGGDGQSAGGHASASTGRAIGGGSARFRRARSADDQGR</sequence>
<feature type="region of interest" description="Disordered" evidence="1">
    <location>
        <begin position="44"/>
        <end position="80"/>
    </location>
</feature>
<evidence type="ECO:0000313" key="3">
    <source>
        <dbReference type="Proteomes" id="UP000545490"/>
    </source>
</evidence>
<reference evidence="2 3" key="1">
    <citation type="submission" date="2020-08" db="EMBL/GenBank/DDBJ databases">
        <title>Genomic Encyclopedia of Type Strains, Phase IV (KMG-IV): sequencing the most valuable type-strain genomes for metagenomic binning, comparative biology and taxonomic classification.</title>
        <authorList>
            <person name="Goeker M."/>
        </authorList>
    </citation>
    <scope>NUCLEOTIDE SEQUENCE [LARGE SCALE GENOMIC DNA]</scope>
    <source>
        <strain evidence="2 3">DSM 19331</strain>
    </source>
</reference>
<evidence type="ECO:0000313" key="2">
    <source>
        <dbReference type="EMBL" id="MBB3913439.1"/>
    </source>
</evidence>
<evidence type="ECO:0000256" key="1">
    <source>
        <dbReference type="SAM" id="MobiDB-lite"/>
    </source>
</evidence>
<dbReference type="GO" id="GO:0051213">
    <property type="term" value="F:dioxygenase activity"/>
    <property type="evidence" value="ECO:0007669"/>
    <property type="project" value="UniProtKB-KW"/>
</dbReference>
<name>A0A7W6B6D1_9HYPH</name>
<dbReference type="SUPFAM" id="SSF54593">
    <property type="entry name" value="Glyoxalase/Bleomycin resistance protein/Dihydroxybiphenyl dioxygenase"/>
    <property type="match status" value="1"/>
</dbReference>
<proteinExistence type="predicted"/>
<dbReference type="Gene3D" id="3.10.180.10">
    <property type="entry name" value="2,3-Dihydroxybiphenyl 1,2-Dioxygenase, domain 1"/>
    <property type="match status" value="1"/>
</dbReference>
<keyword evidence="2" id="KW-0223">Dioxygenase</keyword>
<organism evidence="2 3">
    <name type="scientific">Rhizobium fabae</name>
    <dbReference type="NCBI Taxonomy" id="573179"/>
    <lineage>
        <taxon>Bacteria</taxon>
        <taxon>Pseudomonadati</taxon>
        <taxon>Pseudomonadota</taxon>
        <taxon>Alphaproteobacteria</taxon>
        <taxon>Hyphomicrobiales</taxon>
        <taxon>Rhizobiaceae</taxon>
        <taxon>Rhizobium/Agrobacterium group</taxon>
        <taxon>Rhizobium</taxon>
    </lineage>
</organism>
<protein>
    <submittedName>
        <fullName evidence="2">Catechol 2,3-dioxygenase-like lactoylglutathione lyase family enzyme</fullName>
    </submittedName>
</protein>
<dbReference type="Proteomes" id="UP000545490">
    <property type="component" value="Unassembled WGS sequence"/>
</dbReference>
<dbReference type="EMBL" id="JACIDG010000002">
    <property type="protein sequence ID" value="MBB3913439.1"/>
    <property type="molecule type" value="Genomic_DNA"/>
</dbReference>
<keyword evidence="2" id="KW-0560">Oxidoreductase</keyword>
<accession>A0A7W6B6D1</accession>
<keyword evidence="2" id="KW-0456">Lyase</keyword>